<dbReference type="GO" id="GO:0016853">
    <property type="term" value="F:isomerase activity"/>
    <property type="evidence" value="ECO:0007669"/>
    <property type="project" value="UniProtKB-KW"/>
</dbReference>
<feature type="compositionally biased region" description="Basic and acidic residues" evidence="1">
    <location>
        <begin position="13"/>
        <end position="25"/>
    </location>
</feature>
<dbReference type="PANTHER" id="PTHR12110:SF41">
    <property type="entry name" value="INOSOSE DEHYDRATASE"/>
    <property type="match status" value="1"/>
</dbReference>
<dbReference type="InterPro" id="IPR013022">
    <property type="entry name" value="Xyl_isomerase-like_TIM-brl"/>
</dbReference>
<dbReference type="InterPro" id="IPR036237">
    <property type="entry name" value="Xyl_isomerase-like_sf"/>
</dbReference>
<dbReference type="EMBL" id="JBIAXI010000029">
    <property type="protein sequence ID" value="MFF4778218.1"/>
    <property type="molecule type" value="Genomic_DNA"/>
</dbReference>
<keyword evidence="4" id="KW-1185">Reference proteome</keyword>
<organism evidence="3 4">
    <name type="scientific">Microtetraspora fusca</name>
    <dbReference type="NCBI Taxonomy" id="1997"/>
    <lineage>
        <taxon>Bacteria</taxon>
        <taxon>Bacillati</taxon>
        <taxon>Actinomycetota</taxon>
        <taxon>Actinomycetes</taxon>
        <taxon>Streptosporangiales</taxon>
        <taxon>Streptosporangiaceae</taxon>
        <taxon>Microtetraspora</taxon>
    </lineage>
</organism>
<evidence type="ECO:0000313" key="3">
    <source>
        <dbReference type="EMBL" id="MFF4778218.1"/>
    </source>
</evidence>
<dbReference type="SUPFAM" id="SSF51658">
    <property type="entry name" value="Xylose isomerase-like"/>
    <property type="match status" value="1"/>
</dbReference>
<comment type="caution">
    <text evidence="3">The sequence shown here is derived from an EMBL/GenBank/DDBJ whole genome shotgun (WGS) entry which is preliminary data.</text>
</comment>
<evidence type="ECO:0000256" key="1">
    <source>
        <dbReference type="SAM" id="MobiDB-lite"/>
    </source>
</evidence>
<protein>
    <submittedName>
        <fullName evidence="3">Sugar phosphate isomerase/epimerase family protein</fullName>
    </submittedName>
</protein>
<name>A0ABW6VFR7_MICFU</name>
<feature type="region of interest" description="Disordered" evidence="1">
    <location>
        <begin position="1"/>
        <end position="30"/>
    </location>
</feature>
<dbReference type="Proteomes" id="UP001602119">
    <property type="component" value="Unassembled WGS sequence"/>
</dbReference>
<gene>
    <name evidence="3" type="ORF">ACFY05_35865</name>
</gene>
<reference evidence="3 4" key="1">
    <citation type="submission" date="2024-10" db="EMBL/GenBank/DDBJ databases">
        <title>The Natural Products Discovery Center: Release of the First 8490 Sequenced Strains for Exploring Actinobacteria Biosynthetic Diversity.</title>
        <authorList>
            <person name="Kalkreuter E."/>
            <person name="Kautsar S.A."/>
            <person name="Yang D."/>
            <person name="Bader C.D."/>
            <person name="Teijaro C.N."/>
            <person name="Fluegel L."/>
            <person name="Davis C.M."/>
            <person name="Simpson J.R."/>
            <person name="Lauterbach L."/>
            <person name="Steele A.D."/>
            <person name="Gui C."/>
            <person name="Meng S."/>
            <person name="Li G."/>
            <person name="Viehrig K."/>
            <person name="Ye F."/>
            <person name="Su P."/>
            <person name="Kiefer A.F."/>
            <person name="Nichols A."/>
            <person name="Cepeda A.J."/>
            <person name="Yan W."/>
            <person name="Fan B."/>
            <person name="Jiang Y."/>
            <person name="Adhikari A."/>
            <person name="Zheng C.-J."/>
            <person name="Schuster L."/>
            <person name="Cowan T.M."/>
            <person name="Smanski M.J."/>
            <person name="Chevrette M.G."/>
            <person name="De Carvalho L.P.S."/>
            <person name="Shen B."/>
        </authorList>
    </citation>
    <scope>NUCLEOTIDE SEQUENCE [LARGE SCALE GENOMIC DNA]</scope>
    <source>
        <strain evidence="3 4">NPDC001281</strain>
    </source>
</reference>
<sequence length="345" mass="35995">MDAADPAAVSRIPEARTEGSADEPHGQGPLTRVRVASAPVNFGVYTAEGAPIAADDMLAITRAAGYDGTDSGPIGYLGTGAELADRLARHGLGLAGGWVDLRYGDARGFAEDLAALEAALDVFAGVPVDDPGFAPRPTLACPPNPARFARPGAPVDRELRLAPDEWPGFAARVREAAARCRDRGLEPVFHPHLGTDVETEEEVERLLDLTGVSLCLDTGHLWLAGGDPVAAVGRWADRIRQVHVKDASRDTLARVRAAGGDLGEAVRRGAFPPLGAGDLDVGAVLRALERAGYEGWVVVEQDVPATGRDPEIVAADQVANREWLARAGLVGGHAPTASPVPRGPG</sequence>
<accession>A0ABW6VFR7</accession>
<dbReference type="Gene3D" id="3.20.20.150">
    <property type="entry name" value="Divalent-metal-dependent TIM barrel enzymes"/>
    <property type="match status" value="1"/>
</dbReference>
<proteinExistence type="predicted"/>
<evidence type="ECO:0000259" key="2">
    <source>
        <dbReference type="Pfam" id="PF01261"/>
    </source>
</evidence>
<keyword evidence="3" id="KW-0413">Isomerase</keyword>
<dbReference type="PANTHER" id="PTHR12110">
    <property type="entry name" value="HYDROXYPYRUVATE ISOMERASE"/>
    <property type="match status" value="1"/>
</dbReference>
<evidence type="ECO:0000313" key="4">
    <source>
        <dbReference type="Proteomes" id="UP001602119"/>
    </source>
</evidence>
<feature type="domain" description="Xylose isomerase-like TIM barrel" evidence="2">
    <location>
        <begin position="152"/>
        <end position="308"/>
    </location>
</feature>
<dbReference type="RefSeq" id="WP_387346764.1">
    <property type="nucleotide sequence ID" value="NZ_JBIAXI010000029.1"/>
</dbReference>
<dbReference type="Pfam" id="PF01261">
    <property type="entry name" value="AP_endonuc_2"/>
    <property type="match status" value="1"/>
</dbReference>
<dbReference type="InterPro" id="IPR050312">
    <property type="entry name" value="IolE/XylAMocC-like"/>
</dbReference>